<feature type="region of interest" description="Disordered" evidence="1">
    <location>
        <begin position="66"/>
        <end position="102"/>
    </location>
</feature>
<proteinExistence type="predicted"/>
<name>A0AA39J6T9_ARMTA</name>
<protein>
    <submittedName>
        <fullName evidence="2">Uncharacterized protein</fullName>
    </submittedName>
</protein>
<dbReference type="EMBL" id="JAUEPS010000129">
    <property type="protein sequence ID" value="KAK0436316.1"/>
    <property type="molecule type" value="Genomic_DNA"/>
</dbReference>
<reference evidence="2" key="1">
    <citation type="submission" date="2023-06" db="EMBL/GenBank/DDBJ databases">
        <authorList>
            <consortium name="Lawrence Berkeley National Laboratory"/>
            <person name="Ahrendt S."/>
            <person name="Sahu N."/>
            <person name="Indic B."/>
            <person name="Wong-Bajracharya J."/>
            <person name="Merenyi Z."/>
            <person name="Ke H.-M."/>
            <person name="Monk M."/>
            <person name="Kocsube S."/>
            <person name="Drula E."/>
            <person name="Lipzen A."/>
            <person name="Balint B."/>
            <person name="Henrissat B."/>
            <person name="Andreopoulos B."/>
            <person name="Martin F.M."/>
            <person name="Harder C.B."/>
            <person name="Rigling D."/>
            <person name="Ford K.L."/>
            <person name="Foster G.D."/>
            <person name="Pangilinan J."/>
            <person name="Papanicolaou A."/>
            <person name="Barry K."/>
            <person name="LaButti K."/>
            <person name="Viragh M."/>
            <person name="Koriabine M."/>
            <person name="Yan M."/>
            <person name="Riley R."/>
            <person name="Champramary S."/>
            <person name="Plett K.L."/>
            <person name="Tsai I.J."/>
            <person name="Slot J."/>
            <person name="Sipos G."/>
            <person name="Plett J."/>
            <person name="Nagy L.G."/>
            <person name="Grigoriev I.V."/>
        </authorList>
    </citation>
    <scope>NUCLEOTIDE SEQUENCE</scope>
    <source>
        <strain evidence="2">CCBAS 213</strain>
    </source>
</reference>
<comment type="caution">
    <text evidence="2">The sequence shown here is derived from an EMBL/GenBank/DDBJ whole genome shotgun (WGS) entry which is preliminary data.</text>
</comment>
<dbReference type="AlphaFoldDB" id="A0AA39J6T9"/>
<evidence type="ECO:0000313" key="3">
    <source>
        <dbReference type="Proteomes" id="UP001175211"/>
    </source>
</evidence>
<keyword evidence="3" id="KW-1185">Reference proteome</keyword>
<accession>A0AA39J6T9</accession>
<evidence type="ECO:0000256" key="1">
    <source>
        <dbReference type="SAM" id="MobiDB-lite"/>
    </source>
</evidence>
<gene>
    <name evidence="2" type="ORF">EV420DRAFT_1652615</name>
</gene>
<organism evidence="2 3">
    <name type="scientific">Armillaria tabescens</name>
    <name type="common">Ringless honey mushroom</name>
    <name type="synonym">Agaricus tabescens</name>
    <dbReference type="NCBI Taxonomy" id="1929756"/>
    <lineage>
        <taxon>Eukaryota</taxon>
        <taxon>Fungi</taxon>
        <taxon>Dikarya</taxon>
        <taxon>Basidiomycota</taxon>
        <taxon>Agaricomycotina</taxon>
        <taxon>Agaricomycetes</taxon>
        <taxon>Agaricomycetidae</taxon>
        <taxon>Agaricales</taxon>
        <taxon>Marasmiineae</taxon>
        <taxon>Physalacriaceae</taxon>
        <taxon>Desarmillaria</taxon>
    </lineage>
</organism>
<dbReference type="Proteomes" id="UP001175211">
    <property type="component" value="Unassembled WGS sequence"/>
</dbReference>
<dbReference type="RefSeq" id="XP_060322238.1">
    <property type="nucleotide sequence ID" value="XM_060478671.1"/>
</dbReference>
<dbReference type="GeneID" id="85362219"/>
<evidence type="ECO:0000313" key="2">
    <source>
        <dbReference type="EMBL" id="KAK0436316.1"/>
    </source>
</evidence>
<sequence>MPTCKCNAYGCINFDDGVILDNETARQHAIDDNYQYASQIRDAALEATIEDVTAYLASTTLSDMPFQTSQSPGGRAWARSYPKSEDQRGALGDEVPAPFLPPPRYTVSDQLRKQRIQVHLDHLCAIEQSLTRLITDGLPRLQGASFPTGDSYHPWPFSDLEQGCDSIRRGLTTTTVNYKDVSVLAAKDDIIRHIQSFSTCVQTNREAWERGKPVEDHQAGIRYNTDHHFEPILGNARPTIQIVLFTVLAMNIILNVGRRNILTASDRALLHDFPTDIRISVEKFRLDSKCTIYAVCPNPQCHFTYKPVFHGDSPVAHYPTYCQYKRYKGSPRCNARLTRPKRLEIENNEHQEKIEIPIKPFVSFDFKDWLGSLLSRKGFEENMDAAWDAARVGGVTQEMRDIFDSQILHEFKGPDGLHFSIGNGEGRYVFSLSFDSFNP</sequence>